<gene>
    <name evidence="2" type="ORF">HNQ61_000208</name>
</gene>
<keyword evidence="3" id="KW-1185">Reference proteome</keyword>
<dbReference type="AlphaFoldDB" id="A0A841GJ62"/>
<evidence type="ECO:0000313" key="2">
    <source>
        <dbReference type="EMBL" id="MBB6068597.1"/>
    </source>
</evidence>
<protein>
    <submittedName>
        <fullName evidence="2">Uncharacterized protein</fullName>
    </submittedName>
</protein>
<feature type="region of interest" description="Disordered" evidence="1">
    <location>
        <begin position="1"/>
        <end position="21"/>
    </location>
</feature>
<accession>A0A841GJ62</accession>
<dbReference type="Proteomes" id="UP000582837">
    <property type="component" value="Unassembled WGS sequence"/>
</dbReference>
<evidence type="ECO:0000313" key="3">
    <source>
        <dbReference type="Proteomes" id="UP000582837"/>
    </source>
</evidence>
<organism evidence="2 3">
    <name type="scientific">Longimicrobium terrae</name>
    <dbReference type="NCBI Taxonomy" id="1639882"/>
    <lineage>
        <taxon>Bacteria</taxon>
        <taxon>Pseudomonadati</taxon>
        <taxon>Gemmatimonadota</taxon>
        <taxon>Longimicrobiia</taxon>
        <taxon>Longimicrobiales</taxon>
        <taxon>Longimicrobiaceae</taxon>
        <taxon>Longimicrobium</taxon>
    </lineage>
</organism>
<feature type="region of interest" description="Disordered" evidence="1">
    <location>
        <begin position="118"/>
        <end position="150"/>
    </location>
</feature>
<proteinExistence type="predicted"/>
<name>A0A841GJ62_9BACT</name>
<dbReference type="EMBL" id="JACHIA010000001">
    <property type="protein sequence ID" value="MBB6068597.1"/>
    <property type="molecule type" value="Genomic_DNA"/>
</dbReference>
<sequence>MGGRPSGADVQDGVRARTATRFPLASPGMPVVGDGWRDRWSSSFPPRVVVERGMWMEEDLSVMGQQRRALAAVVRRLKPRLETREVRLRGLRARRCRGSRMPLRIGVHWAAEGRMPNGLYRPERGSTSTGPPLLIDRKRGPMSTVGRSSSTEARFVIDRSTGFHPPDAVVRERWNAVGRCRPEAMQVVAGLTFARAGRQVRGWSGRAPGVCLFRLDAGLTFHDCAAPVTVAGLAARGGRRGCRKRARGGADVRDRGVLRPV</sequence>
<evidence type="ECO:0000256" key="1">
    <source>
        <dbReference type="SAM" id="MobiDB-lite"/>
    </source>
</evidence>
<comment type="caution">
    <text evidence="2">The sequence shown here is derived from an EMBL/GenBank/DDBJ whole genome shotgun (WGS) entry which is preliminary data.</text>
</comment>
<reference evidence="2 3" key="1">
    <citation type="submission" date="2020-08" db="EMBL/GenBank/DDBJ databases">
        <title>Genomic Encyclopedia of Type Strains, Phase IV (KMG-IV): sequencing the most valuable type-strain genomes for metagenomic binning, comparative biology and taxonomic classification.</title>
        <authorList>
            <person name="Goeker M."/>
        </authorList>
    </citation>
    <scope>NUCLEOTIDE SEQUENCE [LARGE SCALE GENOMIC DNA]</scope>
    <source>
        <strain evidence="2 3">DSM 29007</strain>
    </source>
</reference>